<name>A0AAZ1XFH8_OREAU</name>
<feature type="domain" description="Paraneoplastic antigen Ma-like C-terminal" evidence="3">
    <location>
        <begin position="163"/>
        <end position="323"/>
    </location>
</feature>
<evidence type="ECO:0000259" key="3">
    <source>
        <dbReference type="Pfam" id="PF14893"/>
    </source>
</evidence>
<evidence type="ECO:0000313" key="4">
    <source>
        <dbReference type="Ensembl" id="ENSOABP00000066399.1"/>
    </source>
</evidence>
<organism evidence="4 5">
    <name type="scientific">Oreochromis aureus</name>
    <name type="common">Israeli tilapia</name>
    <name type="synonym">Chromis aureus</name>
    <dbReference type="NCBI Taxonomy" id="47969"/>
    <lineage>
        <taxon>Eukaryota</taxon>
        <taxon>Metazoa</taxon>
        <taxon>Chordata</taxon>
        <taxon>Craniata</taxon>
        <taxon>Vertebrata</taxon>
        <taxon>Euteleostomi</taxon>
        <taxon>Actinopterygii</taxon>
        <taxon>Neopterygii</taxon>
        <taxon>Teleostei</taxon>
        <taxon>Neoteleostei</taxon>
        <taxon>Acanthomorphata</taxon>
        <taxon>Ovalentaria</taxon>
        <taxon>Cichlomorphae</taxon>
        <taxon>Cichliformes</taxon>
        <taxon>Cichlidae</taxon>
        <taxon>African cichlids</taxon>
        <taxon>Pseudocrenilabrinae</taxon>
        <taxon>Oreochromini</taxon>
        <taxon>Oreochromis</taxon>
    </lineage>
</organism>
<dbReference type="InterPro" id="IPR026523">
    <property type="entry name" value="PNMA"/>
</dbReference>
<evidence type="ECO:0000256" key="1">
    <source>
        <dbReference type="SAM" id="Coils"/>
    </source>
</evidence>
<evidence type="ECO:0000256" key="2">
    <source>
        <dbReference type="SAM" id="MobiDB-lite"/>
    </source>
</evidence>
<dbReference type="Pfam" id="PF14893">
    <property type="entry name" value="PNMA"/>
    <property type="match status" value="1"/>
</dbReference>
<dbReference type="InterPro" id="IPR048270">
    <property type="entry name" value="PNMA_C"/>
</dbReference>
<dbReference type="Proteomes" id="UP000472276">
    <property type="component" value="Unassembled WGS sequence"/>
</dbReference>
<reference evidence="4" key="2">
    <citation type="submission" date="2025-08" db="UniProtKB">
        <authorList>
            <consortium name="Ensembl"/>
        </authorList>
    </citation>
    <scope>IDENTIFICATION</scope>
</reference>
<reference evidence="4" key="3">
    <citation type="submission" date="2025-09" db="UniProtKB">
        <authorList>
            <consortium name="Ensembl"/>
        </authorList>
    </citation>
    <scope>IDENTIFICATION</scope>
</reference>
<dbReference type="Ensembl" id="ENSOABT00000061897.1">
    <property type="protein sequence ID" value="ENSOABP00000066399.1"/>
    <property type="gene ID" value="ENSOABG00000031204.1"/>
</dbReference>
<feature type="coiled-coil region" evidence="1">
    <location>
        <begin position="352"/>
        <end position="393"/>
    </location>
</feature>
<evidence type="ECO:0000313" key="5">
    <source>
        <dbReference type="Proteomes" id="UP000472276"/>
    </source>
</evidence>
<sequence>GPLSIERGTGINPNRAFVLHNVPTDFDLSDIEETAQSVKAFGRVKVRDRLTDTQTGNNLVLCECRQDIQPDRIPPHVQPLNGGPVWKISLLTESARSADDFSAKLKKLMVEEGKTIDDVSALLSTETPQENSPESIIRAVGDLLAKTMRPTTENTASRHLRTFSGQSPTPAGEESLDSWVEQARLMIEDCDCSEREKRRRIVESLKGPALEIIQAVRRDNPDASPESYVEALESAFGSLESGEDLYLAFRSLGQQRGEKLSDFLRRLERSLTKVVQRGGLPSHRVDRARTDQLIRGATESEIMLLQLRLRERKEEPPTFLKLLSEIREEEDHARARHESKATVRQVKVGEETKAKSTEVQELKAEIKELRSELKELTSKRSEAELMLKQTKKATWSPSPPPKKGLLTLNCLTLESLLSLKSGKSGMSA</sequence>
<protein>
    <recommendedName>
        <fullName evidence="3">Paraneoplastic antigen Ma-like C-terminal domain-containing protein</fullName>
    </recommendedName>
</protein>
<proteinExistence type="predicted"/>
<dbReference type="PANTHER" id="PTHR23095">
    <property type="entry name" value="PARANEOPLASTIC ANTIGEN"/>
    <property type="match status" value="1"/>
</dbReference>
<reference evidence="5" key="1">
    <citation type="submission" date="2020-03" db="EMBL/GenBank/DDBJ databases">
        <title>Evolution of repeat sequences and sex chromosomes of tilapia species revealed by chromosome-level genomes.</title>
        <authorList>
            <person name="Xu L."/>
            <person name="Tao W."/>
            <person name="Wang D."/>
            <person name="Zhou Q."/>
        </authorList>
    </citation>
    <scope>NUCLEOTIDE SEQUENCE [LARGE SCALE GENOMIC DNA]</scope>
    <source>
        <strain evidence="5">Israel</strain>
    </source>
</reference>
<keyword evidence="1" id="KW-0175">Coiled coil</keyword>
<accession>A0AAZ1XFH8</accession>
<feature type="compositionally biased region" description="Polar residues" evidence="2">
    <location>
        <begin position="151"/>
        <end position="169"/>
    </location>
</feature>
<dbReference type="PANTHER" id="PTHR23095:SF51">
    <property type="entry name" value="PARANEOPLASTIC ANTIGEN MA1 HOMOLOG-RELATED"/>
    <property type="match status" value="1"/>
</dbReference>
<dbReference type="AlphaFoldDB" id="A0AAZ1XFH8"/>
<feature type="region of interest" description="Disordered" evidence="2">
    <location>
        <begin position="151"/>
        <end position="173"/>
    </location>
</feature>
<keyword evidence="5" id="KW-1185">Reference proteome</keyword>